<protein>
    <submittedName>
        <fullName evidence="1">Uncharacterized protein</fullName>
    </submittedName>
</protein>
<reference evidence="1 2" key="1">
    <citation type="journal article" date="2018" name="Biotechnol. Adv.">
        <title>Improved genomic resources and new bioinformatic workflow for the carcinogenic parasite Clonorchis sinensis: Biotechnological implications.</title>
        <authorList>
            <person name="Wang D."/>
            <person name="Korhonen P.K."/>
            <person name="Gasser R.B."/>
            <person name="Young N.D."/>
        </authorList>
    </citation>
    <scope>NUCLEOTIDE SEQUENCE [LARGE SCALE GENOMIC DNA]</scope>
    <source>
        <strain evidence="1">Cs-k2</strain>
    </source>
</reference>
<evidence type="ECO:0000313" key="2">
    <source>
        <dbReference type="Proteomes" id="UP000286415"/>
    </source>
</evidence>
<proteinExistence type="predicted"/>
<dbReference type="OrthoDB" id="10051416at2759"/>
<sequence length="153" mass="16946">MEHQSAVALAVAVSFTEAQLDWVSVFVARSSADRLWIFFTLYNDLRNERSPDILITRIAAVRIPKPVQHAPQRGAGIFAAQWLERETADQKDCDSNPTSAPRLSLSRLGHPDSIPTLLFPSGGLVFTHRKAAAARCSFLSKEYRMAQIILLAA</sequence>
<name>A0A419QFE3_CLOSI</name>
<organism evidence="1 2">
    <name type="scientific">Clonorchis sinensis</name>
    <name type="common">Chinese liver fluke</name>
    <dbReference type="NCBI Taxonomy" id="79923"/>
    <lineage>
        <taxon>Eukaryota</taxon>
        <taxon>Metazoa</taxon>
        <taxon>Spiralia</taxon>
        <taxon>Lophotrochozoa</taxon>
        <taxon>Platyhelminthes</taxon>
        <taxon>Trematoda</taxon>
        <taxon>Digenea</taxon>
        <taxon>Opisthorchiida</taxon>
        <taxon>Opisthorchiata</taxon>
        <taxon>Opisthorchiidae</taxon>
        <taxon>Clonorchis</taxon>
    </lineage>
</organism>
<dbReference type="InParanoid" id="A0A419QFE3"/>
<dbReference type="Proteomes" id="UP000286415">
    <property type="component" value="Unassembled WGS sequence"/>
</dbReference>
<accession>A0A419QFE3</accession>
<comment type="caution">
    <text evidence="1">The sequence shown here is derived from an EMBL/GenBank/DDBJ whole genome shotgun (WGS) entry which is preliminary data.</text>
</comment>
<dbReference type="EMBL" id="NIRI02000042">
    <property type="protein sequence ID" value="KAG5448712.1"/>
    <property type="molecule type" value="Genomic_DNA"/>
</dbReference>
<evidence type="ECO:0000313" key="1">
    <source>
        <dbReference type="EMBL" id="KAG5448712.1"/>
    </source>
</evidence>
<dbReference type="AlphaFoldDB" id="A0A419QFE3"/>
<gene>
    <name evidence="1" type="ORF">CSKR_113042</name>
</gene>
<reference evidence="1 2" key="2">
    <citation type="journal article" date="2021" name="Genomics">
        <title>High-quality reference genome for Clonorchis sinensis.</title>
        <authorList>
            <person name="Young N.D."/>
            <person name="Stroehlein A.J."/>
            <person name="Kinkar L."/>
            <person name="Wang T."/>
            <person name="Sohn W.M."/>
            <person name="Chang B.C.H."/>
            <person name="Kaur P."/>
            <person name="Weisz D."/>
            <person name="Dudchenko O."/>
            <person name="Aiden E.L."/>
            <person name="Korhonen P.K."/>
            <person name="Gasser R.B."/>
        </authorList>
    </citation>
    <scope>NUCLEOTIDE SEQUENCE [LARGE SCALE GENOMIC DNA]</scope>
    <source>
        <strain evidence="1">Cs-k2</strain>
    </source>
</reference>
<keyword evidence="2" id="KW-1185">Reference proteome</keyword>